<dbReference type="Proteomes" id="UP000321577">
    <property type="component" value="Unassembled WGS sequence"/>
</dbReference>
<evidence type="ECO:0000313" key="2">
    <source>
        <dbReference type="Proteomes" id="UP000321577"/>
    </source>
</evidence>
<protein>
    <submittedName>
        <fullName evidence="1">Uncharacterized protein</fullName>
    </submittedName>
</protein>
<organism evidence="1 2">
    <name type="scientific">Brevifollis gellanilyticus</name>
    <dbReference type="NCBI Taxonomy" id="748831"/>
    <lineage>
        <taxon>Bacteria</taxon>
        <taxon>Pseudomonadati</taxon>
        <taxon>Verrucomicrobiota</taxon>
        <taxon>Verrucomicrobiia</taxon>
        <taxon>Verrucomicrobiales</taxon>
        <taxon>Verrucomicrobiaceae</taxon>
    </lineage>
</organism>
<accession>A0A512M3F2</accession>
<reference evidence="1 2" key="1">
    <citation type="submission" date="2019-07" db="EMBL/GenBank/DDBJ databases">
        <title>Whole genome shotgun sequence of Brevifollis gellanilyticus NBRC 108608.</title>
        <authorList>
            <person name="Hosoyama A."/>
            <person name="Uohara A."/>
            <person name="Ohji S."/>
            <person name="Ichikawa N."/>
        </authorList>
    </citation>
    <scope>NUCLEOTIDE SEQUENCE [LARGE SCALE GENOMIC DNA]</scope>
    <source>
        <strain evidence="1 2">NBRC 108608</strain>
    </source>
</reference>
<dbReference type="EMBL" id="BKAG01000001">
    <property type="protein sequence ID" value="GEP40841.1"/>
    <property type="molecule type" value="Genomic_DNA"/>
</dbReference>
<dbReference type="OrthoDB" id="194173at2"/>
<proteinExistence type="predicted"/>
<keyword evidence="2" id="KW-1185">Reference proteome</keyword>
<name>A0A512M3F2_9BACT</name>
<sequence length="93" mass="11289">MTKNQVHEWHENRAEDGKKRYYRAHWNSRAWMFRKAEPEDEAWVDITPTVEIWVALRDVVFRKYQRRRVPYRMLVGLDATLEELGIKVDAAEE</sequence>
<gene>
    <name evidence="1" type="ORF">BGE01nite_01320</name>
</gene>
<dbReference type="RefSeq" id="WP_146848323.1">
    <property type="nucleotide sequence ID" value="NZ_BKAG01000001.1"/>
</dbReference>
<evidence type="ECO:0000313" key="1">
    <source>
        <dbReference type="EMBL" id="GEP40841.1"/>
    </source>
</evidence>
<comment type="caution">
    <text evidence="1">The sequence shown here is derived from an EMBL/GenBank/DDBJ whole genome shotgun (WGS) entry which is preliminary data.</text>
</comment>
<dbReference type="AlphaFoldDB" id="A0A512M3F2"/>